<dbReference type="PANTHER" id="PTHR34135">
    <property type="entry name" value="LYSOZYME"/>
    <property type="match status" value="1"/>
</dbReference>
<keyword evidence="2 5" id="KW-0378">Hydrolase</keyword>
<dbReference type="PANTHER" id="PTHR34135:SF2">
    <property type="entry name" value="LYSOZYME"/>
    <property type="match status" value="1"/>
</dbReference>
<evidence type="ECO:0000313" key="6">
    <source>
        <dbReference type="Proteomes" id="UP000321204"/>
    </source>
</evidence>
<dbReference type="GO" id="GO:0003796">
    <property type="term" value="F:lysozyme activity"/>
    <property type="evidence" value="ECO:0007669"/>
    <property type="project" value="InterPro"/>
</dbReference>
<protein>
    <submittedName>
        <fullName evidence="5">Glycoside hydrolase family 25 protein</fullName>
    </submittedName>
</protein>
<dbReference type="InterPro" id="IPR018077">
    <property type="entry name" value="Glyco_hydro_fam25_subgr"/>
</dbReference>
<dbReference type="InterPro" id="IPR002053">
    <property type="entry name" value="Glyco_hydro_25"/>
</dbReference>
<proteinExistence type="inferred from homology"/>
<evidence type="ECO:0000256" key="3">
    <source>
        <dbReference type="ARBA" id="ARBA00023295"/>
    </source>
</evidence>
<dbReference type="KEGG" id="fgg:FSB75_15520"/>
<dbReference type="Pfam" id="PF01183">
    <property type="entry name" value="Glyco_hydro_25"/>
    <property type="match status" value="1"/>
</dbReference>
<evidence type="ECO:0000256" key="2">
    <source>
        <dbReference type="ARBA" id="ARBA00022801"/>
    </source>
</evidence>
<dbReference type="SUPFAM" id="SSF51445">
    <property type="entry name" value="(Trans)glycosidases"/>
    <property type="match status" value="1"/>
</dbReference>
<dbReference type="Proteomes" id="UP000321204">
    <property type="component" value="Chromosome"/>
</dbReference>
<comment type="similarity">
    <text evidence="1">Belongs to the glycosyl hydrolase 25 family.</text>
</comment>
<keyword evidence="4" id="KW-0472">Membrane</keyword>
<dbReference type="InterPro" id="IPR017853">
    <property type="entry name" value="GH"/>
</dbReference>
<dbReference type="OrthoDB" id="9798192at2"/>
<name>A0A5B8UKN1_9BACT</name>
<dbReference type="AlphaFoldDB" id="A0A5B8UKN1"/>
<dbReference type="GO" id="GO:0016998">
    <property type="term" value="P:cell wall macromolecule catabolic process"/>
    <property type="evidence" value="ECO:0007669"/>
    <property type="project" value="InterPro"/>
</dbReference>
<keyword evidence="6" id="KW-1185">Reference proteome</keyword>
<keyword evidence="3" id="KW-0326">Glycosidase</keyword>
<keyword evidence="4" id="KW-0812">Transmembrane</keyword>
<evidence type="ECO:0000256" key="1">
    <source>
        <dbReference type="ARBA" id="ARBA00010646"/>
    </source>
</evidence>
<sequence length="256" mass="29892">MAKRKASKNLRRVLWATVIAAALFLGYLFFLWLQVKEPTFIRYKEFGISIPTQYEIHGIDVSRYQSTIAWQEVKKMRVKNVQLGFAFIKATEGTGLVDPYFKRNWKKAKEAGVVRGAYHFFYPKKDGKSQAQNFFENVKLESGDLPPVLDIERGWNMPVDKLQNEVQAWLDAMEQAYGVKPIIYTYVTFYEKYLKGKFDDYPLWIAHYYQPDNPRISRPWHFWQHSEEGHVNGIIAKVDFNVFSGDSAAFRALLVP</sequence>
<gene>
    <name evidence="5" type="ORF">FSB75_15520</name>
</gene>
<dbReference type="PROSITE" id="PS51904">
    <property type="entry name" value="GLYCOSYL_HYDROL_F25_2"/>
    <property type="match status" value="1"/>
</dbReference>
<dbReference type="Gene3D" id="3.20.20.80">
    <property type="entry name" value="Glycosidases"/>
    <property type="match status" value="1"/>
</dbReference>
<dbReference type="CDD" id="cd06524">
    <property type="entry name" value="GH25_YegX-like"/>
    <property type="match status" value="1"/>
</dbReference>
<reference evidence="5 6" key="1">
    <citation type="journal article" date="2015" name="Int. J. Syst. Evol. Microbiol.">
        <title>Flavisolibacter ginsenosidimutans sp. nov., with ginsenoside-converting activity isolated from soil used for cultivating ginseng.</title>
        <authorList>
            <person name="Zhao Y."/>
            <person name="Liu Q."/>
            <person name="Kang M.S."/>
            <person name="Jin F."/>
            <person name="Yu H."/>
            <person name="Im W.T."/>
        </authorList>
    </citation>
    <scope>NUCLEOTIDE SEQUENCE [LARGE SCALE GENOMIC DNA]</scope>
    <source>
        <strain evidence="5 6">Gsoil 636</strain>
    </source>
</reference>
<accession>A0A5B8UKN1</accession>
<dbReference type="RefSeq" id="WP_146789363.1">
    <property type="nucleotide sequence ID" value="NZ_BAABIO010000003.1"/>
</dbReference>
<evidence type="ECO:0000256" key="4">
    <source>
        <dbReference type="SAM" id="Phobius"/>
    </source>
</evidence>
<keyword evidence="4" id="KW-1133">Transmembrane helix</keyword>
<dbReference type="SMART" id="SM00641">
    <property type="entry name" value="Glyco_25"/>
    <property type="match status" value="1"/>
</dbReference>
<dbReference type="GO" id="GO:0016052">
    <property type="term" value="P:carbohydrate catabolic process"/>
    <property type="evidence" value="ECO:0007669"/>
    <property type="project" value="TreeGrafter"/>
</dbReference>
<dbReference type="GO" id="GO:0009253">
    <property type="term" value="P:peptidoglycan catabolic process"/>
    <property type="evidence" value="ECO:0007669"/>
    <property type="project" value="InterPro"/>
</dbReference>
<evidence type="ECO:0000313" key="5">
    <source>
        <dbReference type="EMBL" id="QEC57247.1"/>
    </source>
</evidence>
<dbReference type="EMBL" id="CP042433">
    <property type="protein sequence ID" value="QEC57247.1"/>
    <property type="molecule type" value="Genomic_DNA"/>
</dbReference>
<feature type="transmembrane region" description="Helical" evidence="4">
    <location>
        <begin position="12"/>
        <end position="33"/>
    </location>
</feature>
<organism evidence="5 6">
    <name type="scientific">Flavisolibacter ginsenosidimutans</name>
    <dbReference type="NCBI Taxonomy" id="661481"/>
    <lineage>
        <taxon>Bacteria</taxon>
        <taxon>Pseudomonadati</taxon>
        <taxon>Bacteroidota</taxon>
        <taxon>Chitinophagia</taxon>
        <taxon>Chitinophagales</taxon>
        <taxon>Chitinophagaceae</taxon>
        <taxon>Flavisolibacter</taxon>
    </lineage>
</organism>